<organism evidence="2">
    <name type="scientific">bioreactor metagenome</name>
    <dbReference type="NCBI Taxonomy" id="1076179"/>
    <lineage>
        <taxon>unclassified sequences</taxon>
        <taxon>metagenomes</taxon>
        <taxon>ecological metagenomes</taxon>
    </lineage>
</organism>
<reference evidence="2" key="1">
    <citation type="submission" date="2019-08" db="EMBL/GenBank/DDBJ databases">
        <authorList>
            <person name="Kucharzyk K."/>
            <person name="Murdoch R.W."/>
            <person name="Higgins S."/>
            <person name="Loffler F."/>
        </authorList>
    </citation>
    <scope>NUCLEOTIDE SEQUENCE</scope>
</reference>
<dbReference type="CDD" id="cd14727">
    <property type="entry name" value="ChanN-like"/>
    <property type="match status" value="1"/>
</dbReference>
<comment type="caution">
    <text evidence="2">The sequence shown here is derived from an EMBL/GenBank/DDBJ whole genome shotgun (WGS) entry which is preliminary data.</text>
</comment>
<proteinExistence type="predicted"/>
<accession>A0A645A377</accession>
<feature type="domain" description="Haem-binding uptake Tiki superfamily ChaN" evidence="1">
    <location>
        <begin position="1"/>
        <end position="196"/>
    </location>
</feature>
<dbReference type="Gene3D" id="3.40.50.11550">
    <property type="match status" value="1"/>
</dbReference>
<evidence type="ECO:0000313" key="2">
    <source>
        <dbReference type="EMBL" id="MPM46701.1"/>
    </source>
</evidence>
<protein>
    <recommendedName>
        <fullName evidence="1">Haem-binding uptake Tiki superfamily ChaN domain-containing protein</fullName>
    </recommendedName>
</protein>
<sequence>MVFIGEYHNNPICHWMEYEISSALNEKKGGKIILGAEMFESDNQLMLDEYLSGKIKQKNFEDEAKLWNNYQTDYKPLIEFAKEKGLKFVATNIPRRYASVVAAGGFEALDSLSAEAKKFIAPLPITYDENLNCYKSMMSMGGMGSGHANANLPKAQAVKDATMAYFLMQYFKTGYTFIHFNGSYHSDNKEGIVWYVKKKNPALKIVVISVSEVDDVLNPAPEDLNKGDYTILVPANMTKTY</sequence>
<dbReference type="InterPro" id="IPR007314">
    <property type="entry name" value="Cofac_haem-bd_dom"/>
</dbReference>
<evidence type="ECO:0000259" key="1">
    <source>
        <dbReference type="Pfam" id="PF04187"/>
    </source>
</evidence>
<dbReference type="Pfam" id="PF04187">
    <property type="entry name" value="Cofac_haem_bdg"/>
    <property type="match status" value="1"/>
</dbReference>
<name>A0A645A377_9ZZZZ</name>
<dbReference type="AlphaFoldDB" id="A0A645A377"/>
<gene>
    <name evidence="2" type="ORF">SDC9_93407</name>
</gene>
<dbReference type="SUPFAM" id="SSF159501">
    <property type="entry name" value="EreA/ChaN-like"/>
    <property type="match status" value="1"/>
</dbReference>
<dbReference type="EMBL" id="VSSQ01011380">
    <property type="protein sequence ID" value="MPM46701.1"/>
    <property type="molecule type" value="Genomic_DNA"/>
</dbReference>